<gene>
    <name evidence="1" type="ORF">GCM10010528_04440</name>
</gene>
<evidence type="ECO:0000313" key="1">
    <source>
        <dbReference type="EMBL" id="GAA3025652.1"/>
    </source>
</evidence>
<dbReference type="RefSeq" id="WP_344716253.1">
    <property type="nucleotide sequence ID" value="NZ_BAAAVS010000002.1"/>
</dbReference>
<organism evidence="1 2">
    <name type="scientific">Gordonia defluvii</name>
    <dbReference type="NCBI Taxonomy" id="283718"/>
    <lineage>
        <taxon>Bacteria</taxon>
        <taxon>Bacillati</taxon>
        <taxon>Actinomycetota</taxon>
        <taxon>Actinomycetes</taxon>
        <taxon>Mycobacteriales</taxon>
        <taxon>Gordoniaceae</taxon>
        <taxon>Gordonia</taxon>
    </lineage>
</organism>
<dbReference type="Proteomes" id="UP001501035">
    <property type="component" value="Unassembled WGS sequence"/>
</dbReference>
<evidence type="ECO:0000313" key="2">
    <source>
        <dbReference type="Proteomes" id="UP001501035"/>
    </source>
</evidence>
<accession>A0ABN3YFH3</accession>
<keyword evidence="2" id="KW-1185">Reference proteome</keyword>
<comment type="caution">
    <text evidence="1">The sequence shown here is derived from an EMBL/GenBank/DDBJ whole genome shotgun (WGS) entry which is preliminary data.</text>
</comment>
<name>A0ABN3YFH3_9ACTN</name>
<protein>
    <submittedName>
        <fullName evidence="1">Uncharacterized protein</fullName>
    </submittedName>
</protein>
<proteinExistence type="predicted"/>
<dbReference type="EMBL" id="BAAAVS010000002">
    <property type="protein sequence ID" value="GAA3025652.1"/>
    <property type="molecule type" value="Genomic_DNA"/>
</dbReference>
<reference evidence="1 2" key="1">
    <citation type="journal article" date="2019" name="Int. J. Syst. Evol. Microbiol.">
        <title>The Global Catalogue of Microorganisms (GCM) 10K type strain sequencing project: providing services to taxonomists for standard genome sequencing and annotation.</title>
        <authorList>
            <consortium name="The Broad Institute Genomics Platform"/>
            <consortium name="The Broad Institute Genome Sequencing Center for Infectious Disease"/>
            <person name="Wu L."/>
            <person name="Ma J."/>
        </authorList>
    </citation>
    <scope>NUCLEOTIDE SEQUENCE [LARGE SCALE GENOMIC DNA]</scope>
    <source>
        <strain evidence="1 2">JCM 14234</strain>
    </source>
</reference>
<sequence>MDDWPPTADDVLDSFAAGLSNALRGGEDGIVGCSKSWDNELWELARYIVIEGDNASPQRIEELIQQAKDVRDAELRYWLAQG</sequence>